<proteinExistence type="predicted"/>
<dbReference type="OrthoDB" id="1121502at2"/>
<dbReference type="EMBL" id="FTOI01000007">
    <property type="protein sequence ID" value="SIS80394.1"/>
    <property type="molecule type" value="Genomic_DNA"/>
</dbReference>
<gene>
    <name evidence="2" type="ORF">SAMN05421789_10747</name>
</gene>
<protein>
    <submittedName>
        <fullName evidence="2">Putative beta-lactamase-inhibitor-like, PepSY-like</fullName>
    </submittedName>
</protein>
<dbReference type="PROSITE" id="PS51257">
    <property type="entry name" value="PROKAR_LIPOPROTEIN"/>
    <property type="match status" value="1"/>
</dbReference>
<dbReference type="Proteomes" id="UP000185839">
    <property type="component" value="Unassembled WGS sequence"/>
</dbReference>
<evidence type="ECO:0000313" key="2">
    <source>
        <dbReference type="EMBL" id="SIS80394.1"/>
    </source>
</evidence>
<feature type="signal peptide" evidence="1">
    <location>
        <begin position="1"/>
        <end position="20"/>
    </location>
</feature>
<dbReference type="STRING" id="713588.SAMN05421789_10747"/>
<evidence type="ECO:0000256" key="1">
    <source>
        <dbReference type="SAM" id="SignalP"/>
    </source>
</evidence>
<accession>A0A1N7M2U0</accession>
<feature type="chain" id="PRO_5013201710" evidence="1">
    <location>
        <begin position="21"/>
        <end position="148"/>
    </location>
</feature>
<organism evidence="2 3">
    <name type="scientific">Kaistella chaponensis</name>
    <dbReference type="NCBI Taxonomy" id="713588"/>
    <lineage>
        <taxon>Bacteria</taxon>
        <taxon>Pseudomonadati</taxon>
        <taxon>Bacteroidota</taxon>
        <taxon>Flavobacteriia</taxon>
        <taxon>Flavobacteriales</taxon>
        <taxon>Weeksellaceae</taxon>
        <taxon>Chryseobacterium group</taxon>
        <taxon>Kaistella</taxon>
    </lineage>
</organism>
<keyword evidence="3" id="KW-1185">Reference proteome</keyword>
<name>A0A1N7M2U0_9FLAO</name>
<dbReference type="RefSeq" id="WP_076387077.1">
    <property type="nucleotide sequence ID" value="NZ_FTOI01000007.1"/>
</dbReference>
<evidence type="ECO:0000313" key="3">
    <source>
        <dbReference type="Proteomes" id="UP000185839"/>
    </source>
</evidence>
<dbReference type="AlphaFoldDB" id="A0A1N7M2U0"/>
<dbReference type="Gene3D" id="3.10.450.360">
    <property type="match status" value="1"/>
</dbReference>
<reference evidence="3" key="1">
    <citation type="submission" date="2017-01" db="EMBL/GenBank/DDBJ databases">
        <authorList>
            <person name="Varghese N."/>
            <person name="Submissions S."/>
        </authorList>
    </citation>
    <scope>NUCLEOTIDE SEQUENCE [LARGE SCALE GENOMIC DNA]</scope>
    <source>
        <strain evidence="3">DSM 23145</strain>
    </source>
</reference>
<keyword evidence="1" id="KW-0732">Signal</keyword>
<sequence>MSKLPYLIALVLSLSFVSCENDITTSEVPSIVENTFKSKFVQAKNVEWEFANETYEASFEVDNVDHDALLDSSGNLLKHKRRIDGTAVPQGIRAFLAQNHPKGKWDDAEYIVDGNSKYFQIELEGFFTDTKLVLDSSGKELSNIKYWN</sequence>
<dbReference type="SUPFAM" id="SSF160574">
    <property type="entry name" value="BT0923-like"/>
    <property type="match status" value="1"/>
</dbReference>